<evidence type="ECO:0000313" key="3">
    <source>
        <dbReference type="Proteomes" id="UP000054279"/>
    </source>
</evidence>
<organism evidence="2 3">
    <name type="scientific">Sphaerobolus stellatus (strain SS14)</name>
    <dbReference type="NCBI Taxonomy" id="990650"/>
    <lineage>
        <taxon>Eukaryota</taxon>
        <taxon>Fungi</taxon>
        <taxon>Dikarya</taxon>
        <taxon>Basidiomycota</taxon>
        <taxon>Agaricomycotina</taxon>
        <taxon>Agaricomycetes</taxon>
        <taxon>Phallomycetidae</taxon>
        <taxon>Geastrales</taxon>
        <taxon>Sphaerobolaceae</taxon>
        <taxon>Sphaerobolus</taxon>
    </lineage>
</organism>
<feature type="region of interest" description="Disordered" evidence="1">
    <location>
        <begin position="394"/>
        <end position="458"/>
    </location>
</feature>
<proteinExistence type="predicted"/>
<dbReference type="EMBL" id="KN837112">
    <property type="protein sequence ID" value="KIJ45355.1"/>
    <property type="molecule type" value="Genomic_DNA"/>
</dbReference>
<feature type="compositionally biased region" description="Acidic residues" evidence="1">
    <location>
        <begin position="38"/>
        <end position="48"/>
    </location>
</feature>
<dbReference type="Proteomes" id="UP000054279">
    <property type="component" value="Unassembled WGS sequence"/>
</dbReference>
<sequence>MTPCRKLSASEQDFVFREEDLVDPDNPMDDGLLQNDADAQDVDAQDDDDAVMEDAAALSDKDAVMKDCDEDVLNNDDNQAALSEDDAAQKDLSGSSETEEAAELRVREEKLMAEAALLNLFHFVNAPAAALFCNNTKDWIQERLPKQIEFDFSVEVNSWLKTYVNYLNHYRHISVAPDLPGWVNGGPGPDWQNQDQESLGVFERFCKWLSIVQVVYHKKGVTPLPSICNEVQVMIEQMSQTFQVDSNFYESYGYQKILKLNLLEDQTWSMLRIAQCRYNIMHTTSSEETIQLGNNICFLLKRLLYDELSISNIIGFMLYGPAIPWERKVFTSDTEIKQLASLVKEWFWMFTTLEAEVPKVTIPVSLSQLKNRINCWQIGFKKILNTVEAADKRQEKRKVTDAVEKEKSQKKSKPDDHSKSSIISTISNPNTASALPPVPNLKDLAEMGRGVITPDVTP</sequence>
<reference evidence="2 3" key="1">
    <citation type="submission" date="2014-06" db="EMBL/GenBank/DDBJ databases">
        <title>Evolutionary Origins and Diversification of the Mycorrhizal Mutualists.</title>
        <authorList>
            <consortium name="DOE Joint Genome Institute"/>
            <consortium name="Mycorrhizal Genomics Consortium"/>
            <person name="Kohler A."/>
            <person name="Kuo A."/>
            <person name="Nagy L.G."/>
            <person name="Floudas D."/>
            <person name="Copeland A."/>
            <person name="Barry K.W."/>
            <person name="Cichocki N."/>
            <person name="Veneault-Fourrey C."/>
            <person name="LaButti K."/>
            <person name="Lindquist E.A."/>
            <person name="Lipzen A."/>
            <person name="Lundell T."/>
            <person name="Morin E."/>
            <person name="Murat C."/>
            <person name="Riley R."/>
            <person name="Ohm R."/>
            <person name="Sun H."/>
            <person name="Tunlid A."/>
            <person name="Henrissat B."/>
            <person name="Grigoriev I.V."/>
            <person name="Hibbett D.S."/>
            <person name="Martin F."/>
        </authorList>
    </citation>
    <scope>NUCLEOTIDE SEQUENCE [LARGE SCALE GENOMIC DNA]</scope>
    <source>
        <strain evidence="2 3">SS14</strain>
    </source>
</reference>
<keyword evidence="3" id="KW-1185">Reference proteome</keyword>
<feature type="compositionally biased region" description="Basic and acidic residues" evidence="1">
    <location>
        <begin position="394"/>
        <end position="419"/>
    </location>
</feature>
<feature type="region of interest" description="Disordered" evidence="1">
    <location>
        <begin position="1"/>
        <end position="48"/>
    </location>
</feature>
<protein>
    <submittedName>
        <fullName evidence="2">Uncharacterized protein</fullName>
    </submittedName>
</protein>
<dbReference type="AlphaFoldDB" id="A0A0C9W1F5"/>
<dbReference type="HOGENOM" id="CLU_597952_0_0_1"/>
<feature type="non-terminal residue" evidence="2">
    <location>
        <position position="1"/>
    </location>
</feature>
<gene>
    <name evidence="2" type="ORF">M422DRAFT_251125</name>
</gene>
<feature type="region of interest" description="Disordered" evidence="1">
    <location>
        <begin position="79"/>
        <end position="103"/>
    </location>
</feature>
<evidence type="ECO:0000313" key="2">
    <source>
        <dbReference type="EMBL" id="KIJ45355.1"/>
    </source>
</evidence>
<accession>A0A0C9W1F5</accession>
<name>A0A0C9W1F5_SPHS4</name>
<evidence type="ECO:0000256" key="1">
    <source>
        <dbReference type="SAM" id="MobiDB-lite"/>
    </source>
</evidence>